<gene>
    <name evidence="3" type="ORF">G6O67_002419</name>
</gene>
<dbReference type="AlphaFoldDB" id="A0A8H4PUA1"/>
<dbReference type="SMART" id="SM00955">
    <property type="entry name" value="RNB"/>
    <property type="match status" value="1"/>
</dbReference>
<dbReference type="InterPro" id="IPR056625">
    <property type="entry name" value="SH3_CYT4"/>
</dbReference>
<dbReference type="GO" id="GO:0000175">
    <property type="term" value="F:3'-5'-RNA exonuclease activity"/>
    <property type="evidence" value="ECO:0007669"/>
    <property type="project" value="TreeGrafter"/>
</dbReference>
<evidence type="ECO:0000313" key="3">
    <source>
        <dbReference type="EMBL" id="KAF4510540.1"/>
    </source>
</evidence>
<evidence type="ECO:0000259" key="2">
    <source>
        <dbReference type="SMART" id="SM00955"/>
    </source>
</evidence>
<dbReference type="SUPFAM" id="SSF50249">
    <property type="entry name" value="Nucleic acid-binding proteins"/>
    <property type="match status" value="1"/>
</dbReference>
<dbReference type="GO" id="GO:0003723">
    <property type="term" value="F:RNA binding"/>
    <property type="evidence" value="ECO:0007669"/>
    <property type="project" value="InterPro"/>
</dbReference>
<feature type="region of interest" description="Disordered" evidence="1">
    <location>
        <begin position="133"/>
        <end position="178"/>
    </location>
</feature>
<proteinExistence type="predicted"/>
<dbReference type="InterPro" id="IPR050180">
    <property type="entry name" value="RNR_Ribonuclease"/>
</dbReference>
<dbReference type="InterPro" id="IPR057912">
    <property type="entry name" value="OB_CYT4_C"/>
</dbReference>
<evidence type="ECO:0000256" key="1">
    <source>
        <dbReference type="SAM" id="MobiDB-lite"/>
    </source>
</evidence>
<protein>
    <recommendedName>
        <fullName evidence="2">RNB domain-containing protein</fullName>
    </recommendedName>
</protein>
<feature type="compositionally biased region" description="Polar residues" evidence="1">
    <location>
        <begin position="133"/>
        <end position="149"/>
    </location>
</feature>
<feature type="domain" description="RNB" evidence="2">
    <location>
        <begin position="538"/>
        <end position="914"/>
    </location>
</feature>
<organism evidence="3 4">
    <name type="scientific">Ophiocordyceps sinensis</name>
    <dbReference type="NCBI Taxonomy" id="72228"/>
    <lineage>
        <taxon>Eukaryota</taxon>
        <taxon>Fungi</taxon>
        <taxon>Dikarya</taxon>
        <taxon>Ascomycota</taxon>
        <taxon>Pezizomycotina</taxon>
        <taxon>Sordariomycetes</taxon>
        <taxon>Hypocreomycetidae</taxon>
        <taxon>Hypocreales</taxon>
        <taxon>Ophiocordycipitaceae</taxon>
        <taxon>Ophiocordyceps</taxon>
    </lineage>
</organism>
<reference evidence="3 4" key="1">
    <citation type="journal article" date="2020" name="Genome Biol. Evol.">
        <title>A new high-quality draft genome assembly of the Chinese cordyceps Ophiocordyceps sinensis.</title>
        <authorList>
            <person name="Shu R."/>
            <person name="Zhang J."/>
            <person name="Meng Q."/>
            <person name="Zhang H."/>
            <person name="Zhou G."/>
            <person name="Li M."/>
            <person name="Wu P."/>
            <person name="Zhao Y."/>
            <person name="Chen C."/>
            <person name="Qin Q."/>
        </authorList>
    </citation>
    <scope>NUCLEOTIDE SEQUENCE [LARGE SCALE GENOMIC DNA]</scope>
    <source>
        <strain evidence="3 4">IOZ07</strain>
    </source>
</reference>
<sequence length="1088" mass="119536">MLSRSCPPFVCRRCLARASGRPHVLAVGQSEFSPTVSSGAHCSRLHLHNVLRKWASTTTQPPSPAMASFGKLVTPTVQPEGTSPGDPEALQENLPIRERLRQWDLLHSEEGHIRDLPIDVSVYGTISNTINRTQATGSSAMDQLRPSNSEDADGSGGDPVSEHDGGAAVGLDSRDPGDLVELRHQGSRVPLFGVYLGFFSGCNHFYASNGKWITSMGFSFLFTVSNFASLSDLEPILAKIPKDIAPEDLEDMRRNGGGPSREDGRGLIKKMAAFKVRAETIFHANLNYFEAASTRLPLPDKPRYLSLSEIADALLPSSLKPAGGFSSPALYAVYTAIERHEIGFRPINSSSDCHRPDNLIEIFPQDYTAIINNVAAMVRGYTETLTMKSRPLSPQDLETITFGKFVVEARHAVSQSRTERQWTSHGILKASRGMELPEMKWSRSSMDVLSFLEWWASYDLFDLGSRFHSSGALILRALDLYDDVLLDQSTAWTFLQEIGRIAPWEIPSRYKTRLPGVTVDRGGGLSRETPDGVEASKRRDIAADVRSQKVGGDTIFCIDAPSTTVIDDGVSLERTGKPDVFWVHIHAADPASIIKPNSELCKFMELIPENIYLPGHFQAMLPSDVGEEDAGDYKSEGLVKEFSLRSGGPTLTFSAKVNSAGDVLDYKVEPGTLGRVLYLDPEDVSAFCNEPPPPVAVRGGHSLAVGTPPKQAPSLPERPMVAAEDLTEKAKHDLLTLYRLAEAVRRKRLSRGAWPYFFPRPSVSVMFDAASERASSSEGATVVPADPYIEVKRETSTVCSVVSNFMVLAGEVAARWCASREIPIPFRKDIKSAQNHEAALEYVSNEIYPLIQQGIEPPQRQRQELVNLTGGIEISTQPGPYFLLGLDMYAKATSPLRRFSDLLVHWQIHAALAFERDAKRRIDVAKDKVDAILPFTTAELGDSLRMLQMREKKARRMSRAVLDWILIALVRAWRFEARAPPALLFTVGLRLQTALQGRLDLFDLDAMLDSSGLGGCRLIKDVRVGDQFEVELVDVNVHSRQIVVRATRHLGQQQEGDGPAARPVAGGSRPVAGGERVADVSAMEPGLA</sequence>
<dbReference type="GO" id="GO:0000932">
    <property type="term" value="C:P-body"/>
    <property type="evidence" value="ECO:0007669"/>
    <property type="project" value="TreeGrafter"/>
</dbReference>
<dbReference type="Pfam" id="PF23214">
    <property type="entry name" value="SH3_CYT4"/>
    <property type="match status" value="1"/>
</dbReference>
<dbReference type="EMBL" id="JAAVMX010000003">
    <property type="protein sequence ID" value="KAF4510540.1"/>
    <property type="molecule type" value="Genomic_DNA"/>
</dbReference>
<dbReference type="Pfam" id="PF00773">
    <property type="entry name" value="RNB"/>
    <property type="match status" value="1"/>
</dbReference>
<dbReference type="GO" id="GO:0006402">
    <property type="term" value="P:mRNA catabolic process"/>
    <property type="evidence" value="ECO:0007669"/>
    <property type="project" value="TreeGrafter"/>
</dbReference>
<dbReference type="PANTHER" id="PTHR23355">
    <property type="entry name" value="RIBONUCLEASE"/>
    <property type="match status" value="1"/>
</dbReference>
<evidence type="ECO:0000313" key="4">
    <source>
        <dbReference type="Proteomes" id="UP000557566"/>
    </source>
</evidence>
<dbReference type="PANTHER" id="PTHR23355:SF65">
    <property type="entry name" value="EXORIBONUCLEASE CYT-4, PUTATIVE (AFU_ORTHOLOGUE AFUA_7G01550)-RELATED"/>
    <property type="match status" value="1"/>
</dbReference>
<feature type="region of interest" description="Disordered" evidence="1">
    <location>
        <begin position="1048"/>
        <end position="1088"/>
    </location>
</feature>
<dbReference type="InterPro" id="IPR056624">
    <property type="entry name" value="WH_CYT4"/>
</dbReference>
<dbReference type="InterPro" id="IPR012340">
    <property type="entry name" value="NA-bd_OB-fold"/>
</dbReference>
<keyword evidence="4" id="KW-1185">Reference proteome</keyword>
<dbReference type="OrthoDB" id="2285229at2759"/>
<comment type="caution">
    <text evidence="3">The sequence shown here is derived from an EMBL/GenBank/DDBJ whole genome shotgun (WGS) entry which is preliminary data.</text>
</comment>
<name>A0A8H4PUA1_9HYPO</name>
<dbReference type="Proteomes" id="UP000557566">
    <property type="component" value="Unassembled WGS sequence"/>
</dbReference>
<accession>A0A8H4PUA1</accession>
<dbReference type="Pfam" id="PF25522">
    <property type="entry name" value="OB_cyt-4"/>
    <property type="match status" value="1"/>
</dbReference>
<dbReference type="InterPro" id="IPR001900">
    <property type="entry name" value="RNase_II/R"/>
</dbReference>
<dbReference type="Pfam" id="PF23216">
    <property type="entry name" value="WHD_CYT4"/>
    <property type="match status" value="1"/>
</dbReference>